<dbReference type="EMBL" id="JAGPYM010000003">
    <property type="protein sequence ID" value="KAH6896794.1"/>
    <property type="molecule type" value="Genomic_DNA"/>
</dbReference>
<feature type="compositionally biased region" description="Basic and acidic residues" evidence="1">
    <location>
        <begin position="168"/>
        <end position="180"/>
    </location>
</feature>
<dbReference type="GO" id="GO:0003677">
    <property type="term" value="F:DNA binding"/>
    <property type="evidence" value="ECO:0007669"/>
    <property type="project" value="InterPro"/>
</dbReference>
<accession>A0A9P8WH49</accession>
<dbReference type="SMART" id="SM00384">
    <property type="entry name" value="AT_hook"/>
    <property type="match status" value="5"/>
</dbReference>
<name>A0A9P8WH49_9HYPO</name>
<feature type="compositionally biased region" description="Basic and acidic residues" evidence="1">
    <location>
        <begin position="484"/>
        <end position="497"/>
    </location>
</feature>
<evidence type="ECO:0000313" key="2">
    <source>
        <dbReference type="EMBL" id="KAH6896794.1"/>
    </source>
</evidence>
<feature type="compositionally biased region" description="Polar residues" evidence="1">
    <location>
        <begin position="53"/>
        <end position="67"/>
    </location>
</feature>
<proteinExistence type="predicted"/>
<dbReference type="Proteomes" id="UP000777438">
    <property type="component" value="Unassembled WGS sequence"/>
</dbReference>
<feature type="compositionally biased region" description="Basic and acidic residues" evidence="1">
    <location>
        <begin position="199"/>
        <end position="217"/>
    </location>
</feature>
<dbReference type="OrthoDB" id="2420947at2759"/>
<evidence type="ECO:0000256" key="1">
    <source>
        <dbReference type="SAM" id="MobiDB-lite"/>
    </source>
</evidence>
<dbReference type="Pfam" id="PF13094">
    <property type="entry name" value="CENP-Q"/>
    <property type="match status" value="1"/>
</dbReference>
<feature type="region of interest" description="Disordered" evidence="1">
    <location>
        <begin position="484"/>
        <end position="526"/>
    </location>
</feature>
<protein>
    <submittedName>
        <fullName evidence="2">CENP-Q, a CENPA-CAD centromere complex subunit-domain-containing protein</fullName>
    </submittedName>
</protein>
<organism evidence="2 3">
    <name type="scientific">Thelonectria olida</name>
    <dbReference type="NCBI Taxonomy" id="1576542"/>
    <lineage>
        <taxon>Eukaryota</taxon>
        <taxon>Fungi</taxon>
        <taxon>Dikarya</taxon>
        <taxon>Ascomycota</taxon>
        <taxon>Pezizomycotina</taxon>
        <taxon>Sordariomycetes</taxon>
        <taxon>Hypocreomycetidae</taxon>
        <taxon>Hypocreales</taxon>
        <taxon>Nectriaceae</taxon>
        <taxon>Thelonectria</taxon>
    </lineage>
</organism>
<sequence length="590" mass="65907">MAPSPQPPKRKRGRPQNASKPTTTASTNPPDDYEADVEESRPRKRGRPKRASGTAQPVNAPVQNENHQQPKRKRGRPSLEDARANAQNESEQTAPPRRKRGRPSLEEQQRREAQAAEGSGHRETHDSPQRGAQQQHEDGPEETRLPRKRGRKPAQDQSEQQQKRRQKKQPEDQSELRPEPDAEPEAEPAARSKRGRTRPSGDKSQPVEKAEQQERPQRTGARSSLQDIPHEQAHNKGGKGGRPKRAKRTSDANADDAENRDESQSKKGRRQPMARTSTGSDSRRRSGDAPDEEQDPKQQEDPATSKTKSRRRSGQKDGDDDIAPPSPPKPYMHIAPQTRHIRPSTIAAKWPPLSGASLPATHTILSLAQQPIIQRTAATRNRRQHAEAALNLVARRVARKLNRGLPFPPASINPRDGRPGRPAADADGGRAVELDFESVLDGRSVLERQLTPALHAVELLRRERTRIEKELERDYENLRDLETRARAQTRERNEQLKKAHVLAPTSRPKPQESHDRSIITTGGSGSVFKDLDDPDLQSLALQLSGHVDSIHTNLQQGDGITEQLGRSRAALQGVLMRYLEQDAYERVVIG</sequence>
<dbReference type="InterPro" id="IPR017956">
    <property type="entry name" value="AT_hook_DNA-bd_motif"/>
</dbReference>
<feature type="region of interest" description="Disordered" evidence="1">
    <location>
        <begin position="405"/>
        <end position="428"/>
    </location>
</feature>
<reference evidence="2 3" key="1">
    <citation type="journal article" date="2021" name="Nat. Commun.">
        <title>Genetic determinants of endophytism in the Arabidopsis root mycobiome.</title>
        <authorList>
            <person name="Mesny F."/>
            <person name="Miyauchi S."/>
            <person name="Thiergart T."/>
            <person name="Pickel B."/>
            <person name="Atanasova L."/>
            <person name="Karlsson M."/>
            <person name="Huettel B."/>
            <person name="Barry K.W."/>
            <person name="Haridas S."/>
            <person name="Chen C."/>
            <person name="Bauer D."/>
            <person name="Andreopoulos W."/>
            <person name="Pangilinan J."/>
            <person name="LaButti K."/>
            <person name="Riley R."/>
            <person name="Lipzen A."/>
            <person name="Clum A."/>
            <person name="Drula E."/>
            <person name="Henrissat B."/>
            <person name="Kohler A."/>
            <person name="Grigoriev I.V."/>
            <person name="Martin F.M."/>
            <person name="Hacquard S."/>
        </authorList>
    </citation>
    <scope>NUCLEOTIDE SEQUENCE [LARGE SCALE GENOMIC DNA]</scope>
    <source>
        <strain evidence="2 3">MPI-CAGE-CH-0241</strain>
    </source>
</reference>
<feature type="compositionally biased region" description="Basic and acidic residues" evidence="1">
    <location>
        <begin position="103"/>
        <end position="128"/>
    </location>
</feature>
<feature type="compositionally biased region" description="Polar residues" evidence="1">
    <location>
        <begin position="17"/>
        <end position="29"/>
    </location>
</feature>
<gene>
    <name evidence="2" type="ORF">B0T10DRAFT_164827</name>
</gene>
<feature type="compositionally biased region" description="Basic and acidic residues" evidence="1">
    <location>
        <begin position="135"/>
        <end position="145"/>
    </location>
</feature>
<feature type="compositionally biased region" description="Basic residues" evidence="1">
    <location>
        <begin position="236"/>
        <end position="247"/>
    </location>
</feature>
<comment type="caution">
    <text evidence="2">The sequence shown here is derived from an EMBL/GenBank/DDBJ whole genome shotgun (WGS) entry which is preliminary data.</text>
</comment>
<dbReference type="AlphaFoldDB" id="A0A9P8WH49"/>
<evidence type="ECO:0000313" key="3">
    <source>
        <dbReference type="Proteomes" id="UP000777438"/>
    </source>
</evidence>
<dbReference type="InterPro" id="IPR025212">
    <property type="entry name" value="CAD_CENP-Q"/>
</dbReference>
<dbReference type="PRINTS" id="PR00929">
    <property type="entry name" value="ATHOOK"/>
</dbReference>
<feature type="region of interest" description="Disordered" evidence="1">
    <location>
        <begin position="1"/>
        <end position="334"/>
    </location>
</feature>
<keyword evidence="3" id="KW-1185">Reference proteome</keyword>